<feature type="compositionally biased region" description="Low complexity" evidence="1">
    <location>
        <begin position="43"/>
        <end position="56"/>
    </location>
</feature>
<organism evidence="4 5">
    <name type="scientific">Luteitalea pratensis</name>
    <dbReference type="NCBI Taxonomy" id="1855912"/>
    <lineage>
        <taxon>Bacteria</taxon>
        <taxon>Pseudomonadati</taxon>
        <taxon>Acidobacteriota</taxon>
        <taxon>Vicinamibacteria</taxon>
        <taxon>Vicinamibacterales</taxon>
        <taxon>Vicinamibacteraceae</taxon>
        <taxon>Luteitalea</taxon>
    </lineage>
</organism>
<keyword evidence="5" id="KW-1185">Reference proteome</keyword>
<name>A0A143PF72_LUTPR</name>
<evidence type="ECO:0000256" key="1">
    <source>
        <dbReference type="SAM" id="MobiDB-lite"/>
    </source>
</evidence>
<evidence type="ECO:0000313" key="5">
    <source>
        <dbReference type="Proteomes" id="UP000076079"/>
    </source>
</evidence>
<dbReference type="OrthoDB" id="1117410at2"/>
<dbReference type="RefSeq" id="WP_110169162.1">
    <property type="nucleotide sequence ID" value="NZ_CP015136.1"/>
</dbReference>
<feature type="compositionally biased region" description="Basic and acidic residues" evidence="1">
    <location>
        <begin position="57"/>
        <end position="69"/>
    </location>
</feature>
<sequence precursor="true">MKTTIIATALTLIAIGTLPATAQTGRTDTATPVKANGSGASSAAPTDPKATPTPKATADDPKATPDDPKVVAAEPATVADDPKAADGEAAAAAQDDEDDPDLDVNLAQPDYTIVALPTTLRLPKGKFAFRVTHRFGRPLDDGNFGDLAADAFGFDSGGLIGLEVRYGVLRGTQVGVLRTSDRTIQMFAQQQIVGQEKFPLGMALHLTMDGTNNFQDSYSPGIGLVVSREIGKTAAVYFEPTWVNNTNTLPSELADDNSAFLIGLGGRVRVSRRAYLVGELAPRVSGFDPGSTHASVGVEMRAGGHAFQINFSRGLGTTMGQVARGGTEDDWFIGFNISRKFW</sequence>
<dbReference type="STRING" id="1855912.LuPra_00344"/>
<gene>
    <name evidence="4" type="ORF">LuPra_00344</name>
</gene>
<feature type="signal peptide" evidence="2">
    <location>
        <begin position="1"/>
        <end position="22"/>
    </location>
</feature>
<proteinExistence type="predicted"/>
<evidence type="ECO:0000256" key="2">
    <source>
        <dbReference type="SAM" id="SignalP"/>
    </source>
</evidence>
<dbReference type="KEGG" id="abac:LuPra_00344"/>
<evidence type="ECO:0000313" key="4">
    <source>
        <dbReference type="EMBL" id="AMY07177.1"/>
    </source>
</evidence>
<feature type="chain" id="PRO_5007511202" description="DUF5777 domain-containing protein" evidence="2">
    <location>
        <begin position="23"/>
        <end position="342"/>
    </location>
</feature>
<feature type="region of interest" description="Disordered" evidence="1">
    <location>
        <begin position="24"/>
        <end position="102"/>
    </location>
</feature>
<dbReference type="AlphaFoldDB" id="A0A143PF72"/>
<dbReference type="Proteomes" id="UP000076079">
    <property type="component" value="Chromosome"/>
</dbReference>
<dbReference type="EMBL" id="CP015136">
    <property type="protein sequence ID" value="AMY07177.1"/>
    <property type="molecule type" value="Genomic_DNA"/>
</dbReference>
<protein>
    <recommendedName>
        <fullName evidence="3">DUF5777 domain-containing protein</fullName>
    </recommendedName>
</protein>
<keyword evidence="2" id="KW-0732">Signal</keyword>
<evidence type="ECO:0000259" key="3">
    <source>
        <dbReference type="Pfam" id="PF19089"/>
    </source>
</evidence>
<accession>A0A143PF72</accession>
<reference evidence="5" key="2">
    <citation type="submission" date="2016-04" db="EMBL/GenBank/DDBJ databases">
        <title>First Complete Genome Sequence of a Subdivision 6 Acidobacterium.</title>
        <authorList>
            <person name="Huang S."/>
            <person name="Vieira S."/>
            <person name="Bunk B."/>
            <person name="Riedel T."/>
            <person name="Sproeer C."/>
            <person name="Overmann J."/>
        </authorList>
    </citation>
    <scope>NUCLEOTIDE SEQUENCE [LARGE SCALE GENOMIC DNA]</scope>
    <source>
        <strain evidence="5">DSM 100886 HEG_-6_39</strain>
    </source>
</reference>
<reference evidence="4 5" key="1">
    <citation type="journal article" date="2016" name="Genome Announc.">
        <title>First Complete Genome Sequence of a Subdivision 6 Acidobacterium Strain.</title>
        <authorList>
            <person name="Huang S."/>
            <person name="Vieira S."/>
            <person name="Bunk B."/>
            <person name="Riedel T."/>
            <person name="Sproer C."/>
            <person name="Overmann J."/>
        </authorList>
    </citation>
    <scope>NUCLEOTIDE SEQUENCE [LARGE SCALE GENOMIC DNA]</scope>
    <source>
        <strain evidence="5">DSM 100886 HEG_-6_39</strain>
    </source>
</reference>
<dbReference type="InterPro" id="IPR045916">
    <property type="entry name" value="DUF5777"/>
</dbReference>
<feature type="domain" description="DUF5777" evidence="3">
    <location>
        <begin position="112"/>
        <end position="341"/>
    </location>
</feature>
<dbReference type="Pfam" id="PF19089">
    <property type="entry name" value="DUF5777"/>
    <property type="match status" value="1"/>
</dbReference>